<dbReference type="Proteomes" id="UP000631653">
    <property type="component" value="Unassembled WGS sequence"/>
</dbReference>
<protein>
    <recommendedName>
        <fullName evidence="3">Transposase</fullName>
    </recommendedName>
</protein>
<name>A0ABX0K3A3_9PROT</name>
<keyword evidence="2" id="KW-1185">Reference proteome</keyword>
<dbReference type="EMBL" id="WOSY01000039">
    <property type="protein sequence ID" value="NHN90206.1"/>
    <property type="molecule type" value="Genomic_DNA"/>
</dbReference>
<evidence type="ECO:0000313" key="2">
    <source>
        <dbReference type="Proteomes" id="UP000631653"/>
    </source>
</evidence>
<gene>
    <name evidence="1" type="ORF">GOB81_16615</name>
</gene>
<evidence type="ECO:0000313" key="1">
    <source>
        <dbReference type="EMBL" id="NHN90206.1"/>
    </source>
</evidence>
<accession>A0ABX0K3A3</accession>
<sequence>MAQRIGKERLKALRGEAECKATAGPLYRWLVANADDIEEIRVPGEPWGPYLQAAIECGVLIEDRRLGLQKIGKLWRRLQKIRQVRTTESRAVPFNVSQSAHPSRLPKGWKPDFIDRDPGNLSPDGSGLPAKIDHAEKSASQVASLPATISGCSGGNTTEEEEFPVGRARAEAIKRDLLARLRKKEPGFHRE</sequence>
<evidence type="ECO:0008006" key="3">
    <source>
        <dbReference type="Google" id="ProtNLM"/>
    </source>
</evidence>
<organism evidence="1 2">
    <name type="scientific">Acetobacter conturbans</name>
    <dbReference type="NCBI Taxonomy" id="1737472"/>
    <lineage>
        <taxon>Bacteria</taxon>
        <taxon>Pseudomonadati</taxon>
        <taxon>Pseudomonadota</taxon>
        <taxon>Alphaproteobacteria</taxon>
        <taxon>Acetobacterales</taxon>
        <taxon>Acetobacteraceae</taxon>
        <taxon>Acetobacter</taxon>
    </lineage>
</organism>
<comment type="caution">
    <text evidence="1">The sequence shown here is derived from an EMBL/GenBank/DDBJ whole genome shotgun (WGS) entry which is preliminary data.</text>
</comment>
<dbReference type="RefSeq" id="WP_173571386.1">
    <property type="nucleotide sequence ID" value="NZ_WOSY01000039.1"/>
</dbReference>
<proteinExistence type="predicted"/>
<reference evidence="1 2" key="1">
    <citation type="journal article" date="2020" name="Int. J. Syst. Evol. Microbiol.">
        <title>Novel acetic acid bacteria from cider fermentations: Acetobacter conturbans sp. nov. and Acetobacter fallax sp. nov.</title>
        <authorList>
            <person name="Sombolestani A.S."/>
            <person name="Cleenwerck I."/>
            <person name="Cnockaert M."/>
            <person name="Borremans W."/>
            <person name="Wieme A.D."/>
            <person name="De Vuyst L."/>
            <person name="Vandamme P."/>
        </authorList>
    </citation>
    <scope>NUCLEOTIDE SEQUENCE [LARGE SCALE GENOMIC DNA]</scope>
    <source>
        <strain evidence="1 2">LMG 1627</strain>
    </source>
</reference>